<dbReference type="SUPFAM" id="SSF50156">
    <property type="entry name" value="PDZ domain-like"/>
    <property type="match status" value="1"/>
</dbReference>
<dbReference type="InterPro" id="IPR005151">
    <property type="entry name" value="Tail-specific_protease"/>
</dbReference>
<dbReference type="InterPro" id="IPR029045">
    <property type="entry name" value="ClpP/crotonase-like_dom_sf"/>
</dbReference>
<keyword evidence="3 5" id="KW-0378">Hydrolase</keyword>
<gene>
    <name evidence="8" type="ORF">O3P16_15735</name>
</gene>
<dbReference type="Pfam" id="PF03572">
    <property type="entry name" value="Peptidase_S41"/>
    <property type="match status" value="1"/>
</dbReference>
<dbReference type="SMART" id="SM00228">
    <property type="entry name" value="PDZ"/>
    <property type="match status" value="1"/>
</dbReference>
<dbReference type="InterPro" id="IPR004447">
    <property type="entry name" value="Peptidase_S41A"/>
</dbReference>
<evidence type="ECO:0000313" key="8">
    <source>
        <dbReference type="EMBL" id="MDA3616268.1"/>
    </source>
</evidence>
<evidence type="ECO:0000256" key="1">
    <source>
        <dbReference type="ARBA" id="ARBA00009179"/>
    </source>
</evidence>
<proteinExistence type="inferred from homology"/>
<dbReference type="CDD" id="cd06782">
    <property type="entry name" value="cpPDZ_CPP-like"/>
    <property type="match status" value="1"/>
</dbReference>
<protein>
    <submittedName>
        <fullName evidence="8">S41 family peptidase</fullName>
    </submittedName>
</protein>
<dbReference type="InterPro" id="IPR001478">
    <property type="entry name" value="PDZ"/>
</dbReference>
<accession>A0ABT4UNC5</accession>
<dbReference type="EMBL" id="JAQGEF010000026">
    <property type="protein sequence ID" value="MDA3616268.1"/>
    <property type="molecule type" value="Genomic_DNA"/>
</dbReference>
<keyword evidence="9" id="KW-1185">Reference proteome</keyword>
<organism evidence="8 9">
    <name type="scientific">Polluticaenibacter yanchengensis</name>
    <dbReference type="NCBI Taxonomy" id="3014562"/>
    <lineage>
        <taxon>Bacteria</taxon>
        <taxon>Pseudomonadati</taxon>
        <taxon>Bacteroidota</taxon>
        <taxon>Chitinophagia</taxon>
        <taxon>Chitinophagales</taxon>
        <taxon>Chitinophagaceae</taxon>
        <taxon>Polluticaenibacter</taxon>
    </lineage>
</organism>
<dbReference type="Gene3D" id="2.30.42.10">
    <property type="match status" value="1"/>
</dbReference>
<dbReference type="InterPro" id="IPR036034">
    <property type="entry name" value="PDZ_sf"/>
</dbReference>
<dbReference type="NCBIfam" id="TIGR00225">
    <property type="entry name" value="prc"/>
    <property type="match status" value="1"/>
</dbReference>
<reference evidence="8 9" key="1">
    <citation type="submission" date="2022-12" db="EMBL/GenBank/DDBJ databases">
        <title>Chitinophagaceae gen. sp. nov., a new member of the family Chitinophagaceae, isolated from soil in a chemical factory.</title>
        <authorList>
            <person name="Ke Z."/>
        </authorList>
    </citation>
    <scope>NUCLEOTIDE SEQUENCE [LARGE SCALE GENOMIC DNA]</scope>
    <source>
        <strain evidence="8 9">LY-5</strain>
    </source>
</reference>
<evidence type="ECO:0000259" key="6">
    <source>
        <dbReference type="SMART" id="SM00228"/>
    </source>
</evidence>
<dbReference type="SMART" id="SM00245">
    <property type="entry name" value="TSPc"/>
    <property type="match status" value="1"/>
</dbReference>
<dbReference type="RefSeq" id="WP_407032598.1">
    <property type="nucleotide sequence ID" value="NZ_JAQGEF010000026.1"/>
</dbReference>
<evidence type="ECO:0000259" key="7">
    <source>
        <dbReference type="SMART" id="SM00245"/>
    </source>
</evidence>
<dbReference type="CDD" id="cd07560">
    <property type="entry name" value="Peptidase_S41_CPP"/>
    <property type="match status" value="1"/>
</dbReference>
<evidence type="ECO:0000256" key="3">
    <source>
        <dbReference type="ARBA" id="ARBA00022801"/>
    </source>
</evidence>
<dbReference type="PANTHER" id="PTHR32060">
    <property type="entry name" value="TAIL-SPECIFIC PROTEASE"/>
    <property type="match status" value="1"/>
</dbReference>
<name>A0ABT4UNC5_9BACT</name>
<dbReference type="SUPFAM" id="SSF52096">
    <property type="entry name" value="ClpP/crotonase"/>
    <property type="match status" value="1"/>
</dbReference>
<dbReference type="Proteomes" id="UP001210231">
    <property type="component" value="Unassembled WGS sequence"/>
</dbReference>
<comment type="similarity">
    <text evidence="1 5">Belongs to the peptidase S41A family.</text>
</comment>
<dbReference type="Gene3D" id="3.90.226.10">
    <property type="entry name" value="2-enoyl-CoA Hydratase, Chain A, domain 1"/>
    <property type="match status" value="1"/>
</dbReference>
<feature type="domain" description="Tail specific protease" evidence="7">
    <location>
        <begin position="176"/>
        <end position="357"/>
    </location>
</feature>
<evidence type="ECO:0000256" key="5">
    <source>
        <dbReference type="RuleBase" id="RU004404"/>
    </source>
</evidence>
<evidence type="ECO:0000256" key="4">
    <source>
        <dbReference type="ARBA" id="ARBA00022825"/>
    </source>
</evidence>
<dbReference type="PANTHER" id="PTHR32060:SF30">
    <property type="entry name" value="CARBOXY-TERMINAL PROCESSING PROTEASE CTPA"/>
    <property type="match status" value="1"/>
</dbReference>
<dbReference type="Gene3D" id="3.30.750.44">
    <property type="match status" value="1"/>
</dbReference>
<dbReference type="Pfam" id="PF13180">
    <property type="entry name" value="PDZ_2"/>
    <property type="match status" value="1"/>
</dbReference>
<feature type="domain" description="PDZ" evidence="6">
    <location>
        <begin position="103"/>
        <end position="176"/>
    </location>
</feature>
<evidence type="ECO:0000256" key="2">
    <source>
        <dbReference type="ARBA" id="ARBA00022670"/>
    </source>
</evidence>
<evidence type="ECO:0000313" key="9">
    <source>
        <dbReference type="Proteomes" id="UP001210231"/>
    </source>
</evidence>
<comment type="caution">
    <text evidence="8">The sequence shown here is derived from an EMBL/GenBank/DDBJ whole genome shotgun (WGS) entry which is preliminary data.</text>
</comment>
<keyword evidence="2 5" id="KW-0645">Protease</keyword>
<keyword evidence="4 5" id="KW-0720">Serine protease</keyword>
<sequence>MANKKLQVWLPLLISSSMAAGIWAGFKLQGNINWKSKVTGVTNTTTVQQIIDLINYKYVDSLTNDSLELDAISAITKQLDPHSIYISPDKLAAENAQIQGNFTGIGIEYYMFNDTLTVVNVMRKGPSEKAGVKVGDQILKVEANNIAGVDVTTARLQELLRGKPGTSVNITIKRNTGTQDINITRGNIPLLSVDASYMVDSVIGYLRINKFSETTYPEFMEATNALISKGMKKMILDLRGNTGGLLVQATHIADEFIKDGKVLVTTKGNSVGEKQITSSKIGVFETGELVVLIDEFSASASEVLAGALQDHDRAIIIGRRSFGKGLVQEQYNLNNGGALRLTVARYYTPTGRSIQMPYDRGNGDKYYEDFYERLGHVDDVRDSSKIKAYKTPAGKLVYDNGGITPDIVVTVDTTKNYRILNQLSNRNVLSQTAFNIFRHSADLSKMPIQQFIQQYRFPANNWENIKQEAIKDSINITGITPQQKQDIDMQLKALLGRFMFDNNGYFQIVNQRDSIVQRAVSYLHTH</sequence>